<proteinExistence type="predicted"/>
<gene>
    <name evidence="1" type="ORF">LV82_02586</name>
</gene>
<dbReference type="AlphaFoldDB" id="A0A2S5JEQ2"/>
<evidence type="ECO:0000313" key="2">
    <source>
        <dbReference type="Proteomes" id="UP000239736"/>
    </source>
</evidence>
<dbReference type="Proteomes" id="UP000239736">
    <property type="component" value="Unassembled WGS sequence"/>
</dbReference>
<dbReference type="RefSeq" id="WP_104072310.1">
    <property type="nucleotide sequence ID" value="NZ_PRDS01000009.1"/>
</dbReference>
<protein>
    <submittedName>
        <fullName evidence="1">Uncharacterized protein</fullName>
    </submittedName>
</protein>
<reference evidence="1 2" key="1">
    <citation type="submission" date="2018-01" db="EMBL/GenBank/DDBJ databases">
        <title>Genomic Encyclopedia of Archaeal and Bacterial Type Strains, Phase II (KMG-II): from individual species to whole genera.</title>
        <authorList>
            <person name="Goeker M."/>
        </authorList>
    </citation>
    <scope>NUCLEOTIDE SEQUENCE [LARGE SCALE GENOMIC DNA]</scope>
    <source>
        <strain evidence="1 2">DSM 12048</strain>
    </source>
</reference>
<dbReference type="EMBL" id="PRDS01000009">
    <property type="protein sequence ID" value="PPB79795.1"/>
    <property type="molecule type" value="Genomic_DNA"/>
</dbReference>
<name>A0A2S5JEQ2_9RHOB</name>
<evidence type="ECO:0000313" key="1">
    <source>
        <dbReference type="EMBL" id="PPB79795.1"/>
    </source>
</evidence>
<accession>A0A2S5JEQ2</accession>
<organism evidence="1 2">
    <name type="scientific">Albidovulum inexpectatum</name>
    <dbReference type="NCBI Taxonomy" id="196587"/>
    <lineage>
        <taxon>Bacteria</taxon>
        <taxon>Pseudomonadati</taxon>
        <taxon>Pseudomonadota</taxon>
        <taxon>Alphaproteobacteria</taxon>
        <taxon>Rhodobacterales</taxon>
        <taxon>Paracoccaceae</taxon>
        <taxon>Albidovulum</taxon>
    </lineage>
</organism>
<sequence>MATKPDLHKIANTPGYGTGRAVIERANAESECLALLPSPSSLPVFVAKRARDVRQGLPIMTTGYSNEDGDDWCIVALNGTEADAVGQDAMDDARIIAAILNAYRLDLIVPRLLADWPEDE</sequence>
<keyword evidence="2" id="KW-1185">Reference proteome</keyword>
<comment type="caution">
    <text evidence="1">The sequence shown here is derived from an EMBL/GenBank/DDBJ whole genome shotgun (WGS) entry which is preliminary data.</text>
</comment>